<feature type="domain" description="ERAP1-like C-terminal" evidence="29">
    <location>
        <begin position="2500"/>
        <end position="2806"/>
    </location>
</feature>
<feature type="domain" description="ERAP1-like C-terminal" evidence="29">
    <location>
        <begin position="1525"/>
        <end position="1842"/>
    </location>
</feature>
<feature type="domain" description="Peptidase M1 membrane alanine aminopeptidase" evidence="28">
    <location>
        <begin position="271"/>
        <end position="490"/>
    </location>
</feature>
<evidence type="ECO:0000259" key="29">
    <source>
        <dbReference type="Pfam" id="PF11838"/>
    </source>
</evidence>
<feature type="binding site" evidence="25">
    <location>
        <position position="1293"/>
    </location>
    <ligand>
        <name>Zn(2+)</name>
        <dbReference type="ChEBI" id="CHEBI:29105"/>
        <note>catalytic</note>
    </ligand>
</feature>
<evidence type="ECO:0000313" key="32">
    <source>
        <dbReference type="Proteomes" id="UP001607303"/>
    </source>
</evidence>
<dbReference type="Pfam" id="PF01433">
    <property type="entry name" value="Peptidase_M1"/>
    <property type="match status" value="4"/>
</dbReference>
<evidence type="ECO:0000256" key="18">
    <source>
        <dbReference type="ARBA" id="ARBA00023049"/>
    </source>
</evidence>
<protein>
    <recommendedName>
        <fullName evidence="6">Aminopeptidase N</fullName>
        <ecNumber evidence="5">3.4.11.2</ecNumber>
    </recommendedName>
    <alternativeName>
        <fullName evidence="23">Microsomal aminopeptidase</fullName>
    </alternativeName>
</protein>
<keyword evidence="8" id="KW-1003">Cell membrane</keyword>
<keyword evidence="9" id="KW-0336">GPI-anchor</keyword>
<dbReference type="FunFam" id="2.60.40.1910:FF:000008">
    <property type="entry name" value="Aminopeptidase"/>
    <property type="match status" value="5"/>
</dbReference>
<feature type="domain" description="ERAP1-like C-terminal" evidence="29">
    <location>
        <begin position="3469"/>
        <end position="3663"/>
    </location>
</feature>
<feature type="domain" description="Aminopeptidase N-like N-terminal" evidence="30">
    <location>
        <begin position="999"/>
        <end position="1191"/>
    </location>
</feature>
<feature type="domain" description="Aminopeptidase N-like N-terminal" evidence="30">
    <location>
        <begin position="2864"/>
        <end position="3051"/>
    </location>
</feature>
<evidence type="ECO:0000256" key="24">
    <source>
        <dbReference type="PIRSR" id="PIRSR634016-1"/>
    </source>
</evidence>
<dbReference type="GO" id="GO:0016285">
    <property type="term" value="F:alanyl aminopeptidase activity"/>
    <property type="evidence" value="ECO:0007669"/>
    <property type="project" value="UniProtKB-EC"/>
</dbReference>
<evidence type="ECO:0000256" key="12">
    <source>
        <dbReference type="ARBA" id="ARBA00022723"/>
    </source>
</evidence>
<keyword evidence="22" id="KW-0449">Lipoprotein</keyword>
<evidence type="ECO:0000259" key="30">
    <source>
        <dbReference type="Pfam" id="PF17900"/>
    </source>
</evidence>
<dbReference type="PRINTS" id="PR00756">
    <property type="entry name" value="ALADIPTASE"/>
</dbReference>
<keyword evidence="14" id="KW-0378">Hydrolase</keyword>
<evidence type="ECO:0000256" key="26">
    <source>
        <dbReference type="PIRSR" id="PIRSR634016-4"/>
    </source>
</evidence>
<evidence type="ECO:0000256" key="8">
    <source>
        <dbReference type="ARBA" id="ARBA00022475"/>
    </source>
</evidence>
<dbReference type="PANTHER" id="PTHR11533:SF290">
    <property type="entry name" value="AMINOPEPTIDASE"/>
    <property type="match status" value="1"/>
</dbReference>
<accession>A0ABD2CRZ2</accession>
<evidence type="ECO:0000256" key="20">
    <source>
        <dbReference type="ARBA" id="ARBA00023157"/>
    </source>
</evidence>
<dbReference type="InterPro" id="IPR001930">
    <property type="entry name" value="Peptidase_M1"/>
</dbReference>
<sequence>MSLHFKKILHFLLYIILIDFNFANNTTKHEIDDASVYRLPKNIVPISYDLRILTKLAANDFLYEAEVRITFDALEKTNTIVLHAHKLRIDKDKSFLYRGTDKILIHDQYIDTNRQFYIVKCMKYFEVGRYTLVLSFVGEIQDDVFGFYRSSYEVDGQKKWIGITQFSPTYARQAFPCMDEPHLKATFTISIGHYSNQTATSNTDIKKIEEVDTFYRLTTFLTTPRMSTYLVGWSVHDYVVEISESSKDFKIWTRDSMLSHGSLALNQGWLIYTALQNWMEVENPIKKMDQFAIADFNFHAMENWGMITYRESVVLFQNGTIPMRKMVDGLVTMAHEYSHTWFGNLVTPEFWNVAWLKEGFASYFQYLGLSLVQPTWKMMDMFVVDYVQPTLLLDSVNHNRSMNGKNVGSPSSIMATLDFVTYRKGASIIRMIKHAIGENVFQKGLRHYLSEMSYRVARPYDLYNYLQRAIDSSSNSTKNCKFVKDVVESWANQVGYPLITITRNYTKHWALVSQERFYLNRDTRKMNDNDEEHTWWIPLTFATSSSIIDFRRTRPKLWLCPWDKRTMISNFRDTDWVLFNVQQIGFYRVNYDETNWKMLIDHLRSKEFISIPSVNRAALLDDAFNLARAGYIDYSIPFDLSKYLKRETDYEPWLAAVNNFMFLNRILNKVSKVHTAFQKYAENLILPIYELLGFMEDSSDNVRTKLQREIILSASCALNNAHCLETSKMLFNSWISSSNETILPDLKSFVYCIGIRTGNDKDWLTVWKRLFDTDLHIEQELLLSALGCSRNPILLNKYLNVSITRNSRIRKQYRFSIVTAVTKGNPENVDHTLEFVENNLGSIIDSQGYDFLGKMFISIGEHMTTMEQTNKLRRFIDQNIKRLGSASKAAKKAIDSAIENAKWVGKYAPLIAINKKEPLLFAKMAFLRVLVPLALFVVITLAEYPSPNTFLDNEVIQYEESKSSSEESKKSKDFKPSIDIENSNYAEKKIYRLNNKFYPDHYDIRLKINLTNLSEKDYRYQGEVNINMSGKDSNTQEIQLHSDKSFLKLDDKKAVIFNEKGEKIGVKITEVNNTNILTLKADKDLVKSEKYVLKLVYEGRVSDKNHGFYKGSYLNSEGKMRWYVATHFEPIGARTAFPCFDEPALKATFNISITYNKGYKAISNMNGETVPVEDDQQMTSFERTPKMSTYLVAYAITDFESTPKDKVTVYSRPEAINMTKYAVEVGKEVLVKLEKYTGIDYPSTIGKIDQIALPLLSAGAMENWGLVTETTILYDKNVNTTIESQRVPDIIAHEFAHQWFGNLVTPAWWEDIWLNEGFATYFQYFIVDQINPDWRYMDQFNVLSLQSRAFVYDANGKKTRAMNSKEKNENEIDNLFDNIAYDKAAAVIRMFSHVLGKTKFQEGLQKYLKENSVVTSEKLYKSLELVVDKKTLPDKVTLQQILESWVTQPGYPVISVTKDKQEKKVTIEQKQFYLVEPTKKETKWYIPLNYVQQEKGNFDDTSVMLWLTPDKKSIEITNNIEKESWIIFNVQQTGYYRVNYDEETWNNIIDYMKRNFTRIHPLNRAQLIDDAFNLAQADLLNINITFNLIKYLEQETDYIVWKAAFNGLSKLNNLLGGTKLNNEFLKFVKPITKKLLDTVKFLENKNDTHLTKLLRVDAVKWACDTEYEPFKTYATEKFNLWLKEAKNVNTISRDLKKIIFCGALKKADVSSWSSILNKYILSTDSEEKAVYLSSLGCSSSPEILKKFLHIAVQKDSNFKGHLSEVFRTVYSNSAIGAKIVLNFINTNLNKLQLYDNKENIMKYLTDLAKKIAIEEDVKMLKDIISQLKDATSEAELNEILDIANRNYFWYKYNDKNLQTLFEEKNPTSKPTSKPNGANSLSFSIALIAVSLLIMTKLKALLALLLLLARNSRTLPLEDESSKENENMEEELPEASYRLSSNVVPIHYDIKLIPYLEEDNFTFDGETNIHLNLRKVTQTLDFHTKELTFDETETYVEREDGQKYKPIDFTYVNATEIMTMSFEKVMQEGLYTFHIKFTGILNDELSGFYRSSYTNDNGERIWLATTQFQATSARRAFPCWDEPSLKATFNVSIKHQANYTALSNMPAYERSMIDENDGKVWTHFQRTPVMSTYILAFVVSDFVKISNADGTINVWSRKDVISLINFGYEFVQKAVVLLEEYTNSSVRVPKMDHVLIPDFLHGAMENWGLITYSEERFLYDPNENSLIEKTWTAMIISHELTHQWFGNVVSPTWWDHIWLNEGFASFFQYYITDKVRRENSISRRRYSDYDVLVFQIFPSWKLMQSFASSMQQNSFRIDVHPYDDPIGRNVSKPEDIENRFSSVQYMKTPSLLRMLLHIVTDEVFHTSLINYLQKYQYSNAQPDDLWYQIQNDETPEIPRGKFRVKEMMDTWIYQSSYPLVTAKRNYITGEVTITQEIVKHHVSTDNVTSTDESDISKRNRWWIPINYATRTNNNFSSTLPVYWLDPKNDSITINGIDADDWIILNVQQTGHYRVNYDDTNWIKLAEYLNSPDYEKIHVINRAQIIQDSYNMFIEKKMNLTTFLELSNYLSREVDYIVWCPIFDIFIESIEFLLETTEGSKLIKPYILNLMNNIIESVGFDFDDDDDYITRLTKTSVIKWACHFDHIGCVMKANTELIAFLESSEESDYPFDLKQSVYCYGMNNANESTWNKFLEIHRGDTMLIGRSLACIKNMSIIENYLNTIIAENSSFTTEDYCDIFESLFYKGSYTTDLMTDFVMKNWNVFNSRSNLQTALSKFMILSATNKNKLQEIKSFLENKEKDMTKSIKEREKILTRKRSNKMLRKLIKLLFVLITIEAFSFPSANHKNDAIENDTIVYRLPAHVIPIHYDLKLESDIMLGDFNFTGETDIKIEVREPTKLIVLNWKNLMINETQSHLEKDNGELLSPREHRYEPYREMLTFVFDKIIDPAVYTLHLEFSDVLSTDLYGFYRSSYINENGDTTWLAVTHFQPISARRAFPCWDEPAFKTTFNISLKHHANYTALSNMPVFERSFTDENNDRVWTRFERTPIMATNILAFVISDFEHISIPERNITIWARKSIIPSIHFLLELIQKIDDELNKYMPNIVAVPKIDHVAIPDYNSHATENWGLITYREELLVYKENETTMDQMNKILMLIAHELAHQWFGNLVGPRWWKYMWLSEGFAAYFQYYITDKAFNDTRMMDKFLLEAMQEIAFQVDKCPNQFPMNNNVSSPSDIPYIYSIITYRKAPIVLRMLSHCISDEIFRAGLLKYIYENMYKTTVPDDLWRSLQIVLDQSNVPHEDFEIKTMMATWTEQEGYPTIVVDRDYDTGTVQVRQFSSKSWNVSNEECYNKWWVPLNFATQTNPNFSSTLPTHWLNPSEDTKTIKSLPKDGWIIVNIQQTGYYRVQYDQENWKRIARYLNSDDYKNIHVLNRIQIIDDAYNSVMAKDMPISIFRMIINYLSQETDPIPYLQHLLNDKLKDMDYNDNPEEDSWTKRMKQIIKYIACKVDIPECYGNATAQLVEYLEKPKSIIIPPDSQHWVFCYGLRNANESIWNGVLNNYMKDRKTQLLIYLTCSENRTILENYLVMIFSEDSPISNYDIEVVLHQMMVTSEISLDTLVDFISKNSNEISSKTDRIDDILDSISYRITTREQLKKMIAIFASKGKPLNEMIYYLETKLTHIDDIIPILQDQYDTSTPDRLWKIFEETMNPEKIDIKEMMDTWVKQKGYPLVTAKRDCNTGIIIVTQESFKQFNSDDEEDHEIDDNNDDNNDDAKWWIPINYISRSEANYSSTLPMHWLKPQDENLTINNVNANDWFILNVQQTGYYRVNYDEDNWKKIAEYLDSENYLKIHPLNRAQIIDDSCYMVRTKRLKPTIFLEIIKYLSRETDYIPWYSAFRAFRTFQDYFTFPDSAVFLKPYALKLIDGLLQNVGYDEHPDDDHLTKLKRVEVLELASDLGHLECRKVANAKLIAYIEDPDYNPIPSNLNTWVFTTGMREADEVLFNKFLKRYKSNPSFRTLRYLSGIEDPVLVEKLLKLTLTDDSPILKDDRVEVYRSVMYTSINNVNITIDFIADNWETISARIEDVDEILDDVVGEITSWDQFHKVKLFIKANELNGKRSIDDVEMVLKKAEKHVSEIFRWMKMQNSLQNIDEKLENLHFTDDNAQFYTEQNFAQKLYARFVTMNYLKRYFVQNYLANIRSRSIETEVKCLGKVDHI</sequence>
<comment type="caution">
    <text evidence="31">The sequence shown here is derived from an EMBL/GenBank/DDBJ whole genome shotgun (WGS) entry which is preliminary data.</text>
</comment>
<evidence type="ECO:0000256" key="13">
    <source>
        <dbReference type="ARBA" id="ARBA00022729"/>
    </source>
</evidence>
<evidence type="ECO:0000256" key="10">
    <source>
        <dbReference type="ARBA" id="ARBA00022670"/>
    </source>
</evidence>
<comment type="cofactor">
    <cofactor evidence="25">
        <name>Zn(2+)</name>
        <dbReference type="ChEBI" id="CHEBI:29105"/>
    </cofactor>
    <text evidence="25">Binds 1 zinc ion per subunit.</text>
</comment>
<dbReference type="SUPFAM" id="SSF63737">
    <property type="entry name" value="Leukotriene A4 hydrolase N-terminal domain"/>
    <property type="match status" value="4"/>
</dbReference>
<feature type="domain" description="Aminopeptidase N-like N-terminal" evidence="30">
    <location>
        <begin position="1943"/>
        <end position="2133"/>
    </location>
</feature>
<proteinExistence type="inferred from homology"/>
<evidence type="ECO:0000256" key="4">
    <source>
        <dbReference type="ARBA" id="ARBA00010136"/>
    </source>
</evidence>
<evidence type="ECO:0000256" key="11">
    <source>
        <dbReference type="ARBA" id="ARBA00022692"/>
    </source>
</evidence>
<dbReference type="GO" id="GO:0008237">
    <property type="term" value="F:metallopeptidase activity"/>
    <property type="evidence" value="ECO:0007669"/>
    <property type="project" value="UniProtKB-KW"/>
</dbReference>
<dbReference type="InterPro" id="IPR045357">
    <property type="entry name" value="Aminopeptidase_N-like_N"/>
</dbReference>
<name>A0ABD2CRZ2_VESMC</name>
<keyword evidence="13 27" id="KW-0732">Signal</keyword>
<dbReference type="Gene3D" id="2.60.40.1730">
    <property type="entry name" value="tricorn interacting facor f3 domain"/>
    <property type="match status" value="4"/>
</dbReference>
<keyword evidence="7" id="KW-0031">Aminopeptidase</keyword>
<evidence type="ECO:0000256" key="14">
    <source>
        <dbReference type="ARBA" id="ARBA00022801"/>
    </source>
</evidence>
<keyword evidence="19" id="KW-0472">Membrane</keyword>
<evidence type="ECO:0000256" key="9">
    <source>
        <dbReference type="ARBA" id="ARBA00022622"/>
    </source>
</evidence>
<feature type="binding site" evidence="25">
    <location>
        <position position="1297"/>
    </location>
    <ligand>
        <name>Zn(2+)</name>
        <dbReference type="ChEBI" id="CHEBI:29105"/>
        <note>catalytic</note>
    </ligand>
</feature>
<reference evidence="31 32" key="1">
    <citation type="journal article" date="2024" name="Ann. Entomol. Soc. Am.">
        <title>Genomic analyses of the southern and eastern yellowjacket wasps (Hymenoptera: Vespidae) reveal evolutionary signatures of social life.</title>
        <authorList>
            <person name="Catto M.A."/>
            <person name="Caine P.B."/>
            <person name="Orr S.E."/>
            <person name="Hunt B.G."/>
            <person name="Goodisman M.A.D."/>
        </authorList>
    </citation>
    <scope>NUCLEOTIDE SEQUENCE [LARGE SCALE GENOMIC DNA]</scope>
    <source>
        <strain evidence="31">232</strain>
        <tissue evidence="31">Head and thorax</tissue>
    </source>
</reference>
<keyword evidence="15 25" id="KW-0862">Zinc</keyword>
<dbReference type="Gene3D" id="2.60.40.1910">
    <property type="match status" value="5"/>
</dbReference>
<evidence type="ECO:0000256" key="25">
    <source>
        <dbReference type="PIRSR" id="PIRSR634016-3"/>
    </source>
</evidence>
<dbReference type="InterPro" id="IPR034016">
    <property type="entry name" value="M1_APN-typ"/>
</dbReference>
<evidence type="ECO:0000256" key="2">
    <source>
        <dbReference type="ARBA" id="ARBA00004606"/>
    </source>
</evidence>
<dbReference type="GO" id="GO:0006508">
    <property type="term" value="P:proteolysis"/>
    <property type="evidence" value="ECO:0007669"/>
    <property type="project" value="UniProtKB-KW"/>
</dbReference>
<feature type="domain" description="Aminopeptidase N-like N-terminal" evidence="30">
    <location>
        <begin position="44"/>
        <end position="230"/>
    </location>
</feature>
<dbReference type="InterPro" id="IPR042097">
    <property type="entry name" value="Aminopeptidase_N-like_N_sf"/>
</dbReference>
<keyword evidence="10" id="KW-0645">Protease</keyword>
<dbReference type="EMBL" id="JAYRBN010000034">
    <property type="protein sequence ID" value="KAL2747897.1"/>
    <property type="molecule type" value="Genomic_DNA"/>
</dbReference>
<dbReference type="GO" id="GO:0046872">
    <property type="term" value="F:metal ion binding"/>
    <property type="evidence" value="ECO:0007669"/>
    <property type="project" value="UniProtKB-KW"/>
</dbReference>
<organism evidence="31 32">
    <name type="scientific">Vespula maculifrons</name>
    <name type="common">Eastern yellow jacket</name>
    <name type="synonym">Wasp</name>
    <dbReference type="NCBI Taxonomy" id="7453"/>
    <lineage>
        <taxon>Eukaryota</taxon>
        <taxon>Metazoa</taxon>
        <taxon>Ecdysozoa</taxon>
        <taxon>Arthropoda</taxon>
        <taxon>Hexapoda</taxon>
        <taxon>Insecta</taxon>
        <taxon>Pterygota</taxon>
        <taxon>Neoptera</taxon>
        <taxon>Endopterygota</taxon>
        <taxon>Hymenoptera</taxon>
        <taxon>Apocrita</taxon>
        <taxon>Aculeata</taxon>
        <taxon>Vespoidea</taxon>
        <taxon>Vespidae</taxon>
        <taxon>Vespinae</taxon>
        <taxon>Vespula</taxon>
    </lineage>
</organism>
<dbReference type="FunFam" id="2.60.40.1730:FF:000012">
    <property type="entry name" value="Aminopeptidase N"/>
    <property type="match status" value="2"/>
</dbReference>
<evidence type="ECO:0000256" key="1">
    <source>
        <dbReference type="ARBA" id="ARBA00000098"/>
    </source>
</evidence>
<evidence type="ECO:0000256" key="23">
    <source>
        <dbReference type="ARBA" id="ARBA00042613"/>
    </source>
</evidence>
<dbReference type="InterPro" id="IPR014782">
    <property type="entry name" value="Peptidase_M1_dom"/>
</dbReference>
<evidence type="ECO:0000256" key="22">
    <source>
        <dbReference type="ARBA" id="ARBA00023288"/>
    </source>
</evidence>
<keyword evidence="11" id="KW-0812">Transmembrane</keyword>
<keyword evidence="20" id="KW-1015">Disulfide bond</keyword>
<feature type="domain" description="Peptidase M1 membrane alanine aminopeptidase" evidence="28">
    <location>
        <begin position="1221"/>
        <end position="1445"/>
    </location>
</feature>
<dbReference type="FunFam" id="1.10.390.10:FF:000019">
    <property type="entry name" value="Aminopeptidase"/>
    <property type="match status" value="1"/>
</dbReference>
<keyword evidence="21" id="KW-0325">Glycoprotein</keyword>
<dbReference type="InterPro" id="IPR027268">
    <property type="entry name" value="Peptidase_M4/M1_CTD_sf"/>
</dbReference>
<feature type="active site" description="Proton acceptor" evidence="24">
    <location>
        <position position="1294"/>
    </location>
</feature>
<dbReference type="FunFam" id="1.25.50.20:FF:000001">
    <property type="entry name" value="Aminopeptidase"/>
    <property type="match status" value="1"/>
</dbReference>
<evidence type="ECO:0000256" key="15">
    <source>
        <dbReference type="ARBA" id="ARBA00022833"/>
    </source>
</evidence>
<evidence type="ECO:0000256" key="27">
    <source>
        <dbReference type="SAM" id="SignalP"/>
    </source>
</evidence>
<keyword evidence="32" id="KW-1185">Reference proteome</keyword>
<feature type="binding site" evidence="25">
    <location>
        <position position="1316"/>
    </location>
    <ligand>
        <name>Zn(2+)</name>
        <dbReference type="ChEBI" id="CHEBI:29105"/>
        <note>catalytic</note>
    </ligand>
</feature>
<evidence type="ECO:0000313" key="31">
    <source>
        <dbReference type="EMBL" id="KAL2747897.1"/>
    </source>
</evidence>
<dbReference type="GO" id="GO:0098552">
    <property type="term" value="C:side of membrane"/>
    <property type="evidence" value="ECO:0007669"/>
    <property type="project" value="UniProtKB-KW"/>
</dbReference>
<comment type="similarity">
    <text evidence="4">Belongs to the peptidase M1 family.</text>
</comment>
<feature type="chain" id="PRO_5044886414" description="Aminopeptidase N" evidence="27">
    <location>
        <begin position="24"/>
        <end position="4216"/>
    </location>
</feature>
<evidence type="ECO:0000256" key="21">
    <source>
        <dbReference type="ARBA" id="ARBA00023180"/>
    </source>
</evidence>
<dbReference type="Gene3D" id="1.10.390.10">
    <property type="entry name" value="Neutral Protease Domain 2"/>
    <property type="match status" value="4"/>
</dbReference>
<dbReference type="Pfam" id="PF17900">
    <property type="entry name" value="Peptidase_M1_N"/>
    <property type="match status" value="4"/>
</dbReference>
<comment type="subcellular location">
    <subcellularLocation>
        <location evidence="3">Cell membrane</location>
        <topology evidence="3">Lipid-anchor</topology>
        <topology evidence="3">GPI-anchor</topology>
    </subcellularLocation>
    <subcellularLocation>
        <location evidence="2">Membrane</location>
        <topology evidence="2">Single-pass type II membrane protein</topology>
    </subcellularLocation>
</comment>
<evidence type="ECO:0000256" key="16">
    <source>
        <dbReference type="ARBA" id="ARBA00022968"/>
    </source>
</evidence>
<dbReference type="SUPFAM" id="SSF55486">
    <property type="entry name" value="Metalloproteases ('zincins'), catalytic domain"/>
    <property type="match status" value="4"/>
</dbReference>
<dbReference type="CDD" id="cd09601">
    <property type="entry name" value="M1_APN-Q_like"/>
    <property type="match status" value="4"/>
</dbReference>
<dbReference type="Gene3D" id="1.25.50.20">
    <property type="match status" value="5"/>
</dbReference>
<dbReference type="FunFam" id="1.10.390.10:FF:000013">
    <property type="entry name" value="Aminopeptidase N"/>
    <property type="match status" value="2"/>
</dbReference>
<feature type="domain" description="Peptidase M1 membrane alanine aminopeptidase" evidence="28">
    <location>
        <begin position="2167"/>
        <end position="2410"/>
    </location>
</feature>
<gene>
    <name evidence="31" type="ORF">V1477_003792</name>
</gene>
<dbReference type="EC" id="3.4.11.2" evidence="5"/>
<dbReference type="FunFam" id="2.60.40.1730:FF:000013">
    <property type="entry name" value="Aminopeptidase"/>
    <property type="match status" value="2"/>
</dbReference>
<dbReference type="FunFam" id="1.10.390.10:FF:000006">
    <property type="entry name" value="Puromycin-sensitive aminopeptidase"/>
    <property type="match status" value="1"/>
</dbReference>
<evidence type="ECO:0000256" key="3">
    <source>
        <dbReference type="ARBA" id="ARBA00004609"/>
    </source>
</evidence>
<evidence type="ECO:0000256" key="7">
    <source>
        <dbReference type="ARBA" id="ARBA00022438"/>
    </source>
</evidence>
<evidence type="ECO:0000256" key="17">
    <source>
        <dbReference type="ARBA" id="ARBA00022989"/>
    </source>
</evidence>
<feature type="domain" description="ERAP1-like C-terminal" evidence="29">
    <location>
        <begin position="576"/>
        <end position="896"/>
    </location>
</feature>
<evidence type="ECO:0000256" key="6">
    <source>
        <dbReference type="ARBA" id="ARBA00015611"/>
    </source>
</evidence>
<keyword evidence="16" id="KW-0735">Signal-anchor</keyword>
<feature type="signal peptide" evidence="27">
    <location>
        <begin position="1"/>
        <end position="23"/>
    </location>
</feature>
<feature type="domain" description="Peptidase M1 membrane alanine aminopeptidase" evidence="28">
    <location>
        <begin position="3099"/>
        <end position="3311"/>
    </location>
</feature>
<dbReference type="InterPro" id="IPR024571">
    <property type="entry name" value="ERAP1-like_C_dom"/>
</dbReference>
<evidence type="ECO:0000256" key="5">
    <source>
        <dbReference type="ARBA" id="ARBA00012564"/>
    </source>
</evidence>
<keyword evidence="18" id="KW-0482">Metalloprotease</keyword>
<dbReference type="InterPro" id="IPR050344">
    <property type="entry name" value="Peptidase_M1_aminopeptidases"/>
</dbReference>
<keyword evidence="17" id="KW-1133">Transmembrane helix</keyword>
<evidence type="ECO:0000256" key="19">
    <source>
        <dbReference type="ARBA" id="ARBA00023136"/>
    </source>
</evidence>
<dbReference type="Proteomes" id="UP001607303">
    <property type="component" value="Unassembled WGS sequence"/>
</dbReference>
<feature type="domain" description="ERAP1-like C-terminal" evidence="29">
    <location>
        <begin position="3815"/>
        <end position="4116"/>
    </location>
</feature>
<evidence type="ECO:0000259" key="28">
    <source>
        <dbReference type="Pfam" id="PF01433"/>
    </source>
</evidence>
<dbReference type="GO" id="GO:0005886">
    <property type="term" value="C:plasma membrane"/>
    <property type="evidence" value="ECO:0007669"/>
    <property type="project" value="UniProtKB-SubCell"/>
</dbReference>
<comment type="catalytic activity">
    <reaction evidence="1">
        <text>Release of an N-terminal amino acid, Xaa-|-Yaa- from a peptide, amide or arylamide. Xaa is preferably Ala, but may be most amino acids including Pro (slow action). When a terminal hydrophobic residue is followed by a prolyl residue, the two may be released as an intact Xaa-Pro dipeptide.</text>
        <dbReference type="EC" id="3.4.11.2"/>
    </reaction>
</comment>
<dbReference type="Pfam" id="PF11838">
    <property type="entry name" value="ERAP1_C"/>
    <property type="match status" value="6"/>
</dbReference>
<keyword evidence="12 25" id="KW-0479">Metal-binding</keyword>
<feature type="domain" description="ERAP1-like C-terminal" evidence="29">
    <location>
        <begin position="3392"/>
        <end position="3468"/>
    </location>
</feature>
<dbReference type="PANTHER" id="PTHR11533">
    <property type="entry name" value="PROTEASE M1 ZINC METALLOPROTEASE"/>
    <property type="match status" value="1"/>
</dbReference>
<feature type="site" description="Transition state stabilizer" evidence="26">
    <location>
        <position position="1381"/>
    </location>
</feature>